<dbReference type="CDD" id="cd03809">
    <property type="entry name" value="GT4_MtfB-like"/>
    <property type="match status" value="1"/>
</dbReference>
<sequence length="380" mass="40475">MSQHPHILVDATAIPSNRGGVGRYLEYLLPALDAVGARMTVVVKSPDAEWVRLGAPHAEVVVSEAAGRSRARRLAWEQWGLPRLARRHRADVVFSPHYTMPVLSPVPVVVTLHDATFFSHPELHGRLKRAFFRLWTRYSLRRAAATIVPSAATRDEEVAHAHARPESVTVAYHGVDTARFHPPTAEQVADARRLLGGASEWIAFLGTLEPRKNVANLVRAFDLLAAHRPGLALALAGGRGWDTELDGVIAAASARARIHSLGFVDDGVLPGLLGGAVAVAYPSLGEGFGLPVLEAMACGAPVVTTRLLALPEVGGEAALYSEPDAGSLAAALATLVDDPAERARRSALGVTQAARFSWADSARTHLAVFTAAAVRPRRAA</sequence>
<dbReference type="InterPro" id="IPR001296">
    <property type="entry name" value="Glyco_trans_1"/>
</dbReference>
<accession>A0A7C9TQZ0</accession>
<keyword evidence="1" id="KW-0328">Glycosyltransferase</keyword>
<gene>
    <name evidence="5" type="ORF">G3T37_08200</name>
</gene>
<dbReference type="RefSeq" id="WP_163473007.1">
    <property type="nucleotide sequence ID" value="NZ_JAAGWZ010000002.1"/>
</dbReference>
<reference evidence="5 6" key="1">
    <citation type="journal article" date="2014" name="Int. J. Syst. Evol. Microbiol.">
        <title>Description of Galbitalea soli gen. nov., sp. nov., and Frondihabitans sucicola sp. nov.</title>
        <authorList>
            <person name="Kim S.J."/>
            <person name="Lim J.M."/>
            <person name="Ahn J.H."/>
            <person name="Weon H.Y."/>
            <person name="Hamada M."/>
            <person name="Suzuki K."/>
            <person name="Ahn T.Y."/>
            <person name="Kwon S.W."/>
        </authorList>
    </citation>
    <scope>NUCLEOTIDE SEQUENCE [LARGE SCALE GENOMIC DNA]</scope>
    <source>
        <strain evidence="5 6">NBRC 108727</strain>
    </source>
</reference>
<protein>
    <submittedName>
        <fullName evidence="5">Glycosyltransferase family 4 protein</fullName>
    </submittedName>
</protein>
<proteinExistence type="predicted"/>
<keyword evidence="6" id="KW-1185">Reference proteome</keyword>
<dbReference type="SUPFAM" id="SSF53756">
    <property type="entry name" value="UDP-Glycosyltransferase/glycogen phosphorylase"/>
    <property type="match status" value="1"/>
</dbReference>
<dbReference type="InterPro" id="IPR028098">
    <property type="entry name" value="Glyco_trans_4-like_N"/>
</dbReference>
<organism evidence="5 6">
    <name type="scientific">Galbitalea soli</name>
    <dbReference type="NCBI Taxonomy" id="1268042"/>
    <lineage>
        <taxon>Bacteria</taxon>
        <taxon>Bacillati</taxon>
        <taxon>Actinomycetota</taxon>
        <taxon>Actinomycetes</taxon>
        <taxon>Micrococcales</taxon>
        <taxon>Microbacteriaceae</taxon>
        <taxon>Galbitalea</taxon>
    </lineage>
</organism>
<dbReference type="Pfam" id="PF00534">
    <property type="entry name" value="Glycos_transf_1"/>
    <property type="match status" value="1"/>
</dbReference>
<dbReference type="PANTHER" id="PTHR46401:SF2">
    <property type="entry name" value="GLYCOSYLTRANSFERASE WBBK-RELATED"/>
    <property type="match status" value="1"/>
</dbReference>
<evidence type="ECO:0000259" key="4">
    <source>
        <dbReference type="Pfam" id="PF13439"/>
    </source>
</evidence>
<evidence type="ECO:0000256" key="2">
    <source>
        <dbReference type="ARBA" id="ARBA00022679"/>
    </source>
</evidence>
<evidence type="ECO:0000259" key="3">
    <source>
        <dbReference type="Pfam" id="PF00534"/>
    </source>
</evidence>
<dbReference type="GO" id="GO:0016757">
    <property type="term" value="F:glycosyltransferase activity"/>
    <property type="evidence" value="ECO:0007669"/>
    <property type="project" value="UniProtKB-KW"/>
</dbReference>
<dbReference type="EMBL" id="JAAGWZ010000002">
    <property type="protein sequence ID" value="NEM91339.1"/>
    <property type="molecule type" value="Genomic_DNA"/>
</dbReference>
<feature type="domain" description="Glycosyl transferase family 1" evidence="3">
    <location>
        <begin position="200"/>
        <end position="344"/>
    </location>
</feature>
<dbReference type="GO" id="GO:0009103">
    <property type="term" value="P:lipopolysaccharide biosynthetic process"/>
    <property type="evidence" value="ECO:0007669"/>
    <property type="project" value="TreeGrafter"/>
</dbReference>
<name>A0A7C9TQZ0_9MICO</name>
<dbReference type="AlphaFoldDB" id="A0A7C9TQZ0"/>
<comment type="caution">
    <text evidence="5">The sequence shown here is derived from an EMBL/GenBank/DDBJ whole genome shotgun (WGS) entry which is preliminary data.</text>
</comment>
<evidence type="ECO:0000256" key="1">
    <source>
        <dbReference type="ARBA" id="ARBA00022676"/>
    </source>
</evidence>
<dbReference type="Gene3D" id="3.40.50.2000">
    <property type="entry name" value="Glycogen Phosphorylase B"/>
    <property type="match status" value="2"/>
</dbReference>
<dbReference type="PANTHER" id="PTHR46401">
    <property type="entry name" value="GLYCOSYLTRANSFERASE WBBK-RELATED"/>
    <property type="match status" value="1"/>
</dbReference>
<feature type="domain" description="Glycosyltransferase subfamily 4-like N-terminal" evidence="4">
    <location>
        <begin position="19"/>
        <end position="179"/>
    </location>
</feature>
<keyword evidence="2 5" id="KW-0808">Transferase</keyword>
<dbReference type="Proteomes" id="UP000479756">
    <property type="component" value="Unassembled WGS sequence"/>
</dbReference>
<evidence type="ECO:0000313" key="5">
    <source>
        <dbReference type="EMBL" id="NEM91339.1"/>
    </source>
</evidence>
<evidence type="ECO:0000313" key="6">
    <source>
        <dbReference type="Proteomes" id="UP000479756"/>
    </source>
</evidence>
<dbReference type="Pfam" id="PF13439">
    <property type="entry name" value="Glyco_transf_4"/>
    <property type="match status" value="1"/>
</dbReference>